<evidence type="ECO:0000256" key="1">
    <source>
        <dbReference type="ARBA" id="ARBA00015581"/>
    </source>
</evidence>
<proteinExistence type="predicted"/>
<feature type="region of interest" description="Disordered" evidence="3">
    <location>
        <begin position="1"/>
        <end position="20"/>
    </location>
</feature>
<dbReference type="Pfam" id="PF09072">
    <property type="entry name" value="TMA7"/>
    <property type="match status" value="1"/>
</dbReference>
<dbReference type="Proteomes" id="UP000298663">
    <property type="component" value="Unassembled WGS sequence"/>
</dbReference>
<dbReference type="InterPro" id="IPR015157">
    <property type="entry name" value="TMA7"/>
</dbReference>
<evidence type="ECO:0000313" key="4">
    <source>
        <dbReference type="EMBL" id="TKR92550.1"/>
    </source>
</evidence>
<dbReference type="AlphaFoldDB" id="A0A4U5P8W9"/>
<keyword evidence="5" id="KW-1185">Reference proteome</keyword>
<evidence type="ECO:0000256" key="3">
    <source>
        <dbReference type="SAM" id="MobiDB-lite"/>
    </source>
</evidence>
<organism evidence="4 5">
    <name type="scientific">Steinernema carpocapsae</name>
    <name type="common">Entomopathogenic nematode</name>
    <dbReference type="NCBI Taxonomy" id="34508"/>
    <lineage>
        <taxon>Eukaryota</taxon>
        <taxon>Metazoa</taxon>
        <taxon>Ecdysozoa</taxon>
        <taxon>Nematoda</taxon>
        <taxon>Chromadorea</taxon>
        <taxon>Rhabditida</taxon>
        <taxon>Tylenchina</taxon>
        <taxon>Panagrolaimomorpha</taxon>
        <taxon>Strongyloidoidea</taxon>
        <taxon>Steinernematidae</taxon>
        <taxon>Steinernema</taxon>
    </lineage>
</organism>
<accession>A0A4U5P8W9</accession>
<gene>
    <name evidence="4" type="ORF">L596_007180</name>
</gene>
<sequence length="82" mass="9094">MSGRQGGELKSLKTAKKGAKELTDEDIKFKKSNYRVGQKKTSTLSQRCCVFEGCNVKKSCSACDSASNELTITTHTFRDVHF</sequence>
<reference evidence="4 5" key="1">
    <citation type="journal article" date="2015" name="Genome Biol.">
        <title>Comparative genomics of Steinernema reveals deeply conserved gene regulatory networks.</title>
        <authorList>
            <person name="Dillman A.R."/>
            <person name="Macchietto M."/>
            <person name="Porter C.F."/>
            <person name="Rogers A."/>
            <person name="Williams B."/>
            <person name="Antoshechkin I."/>
            <person name="Lee M.M."/>
            <person name="Goodwin Z."/>
            <person name="Lu X."/>
            <person name="Lewis E.E."/>
            <person name="Goodrich-Blair H."/>
            <person name="Stock S.P."/>
            <person name="Adams B.J."/>
            <person name="Sternberg P.W."/>
            <person name="Mortazavi A."/>
        </authorList>
    </citation>
    <scope>NUCLEOTIDE SEQUENCE [LARGE SCALE GENOMIC DNA]</scope>
    <source>
        <strain evidence="4 5">ALL</strain>
    </source>
</reference>
<dbReference type="EMBL" id="AZBU02000002">
    <property type="protein sequence ID" value="TKR92550.1"/>
    <property type="molecule type" value="Genomic_DNA"/>
</dbReference>
<comment type="caution">
    <text evidence="4">The sequence shown here is derived from an EMBL/GenBank/DDBJ whole genome shotgun (WGS) entry which is preliminary data.</text>
</comment>
<protein>
    <recommendedName>
        <fullName evidence="1">Translation machinery-associated protein 7 homolog</fullName>
    </recommendedName>
    <alternativeName>
        <fullName evidence="2">Coiled-coil domain-containing protein 72 homolog</fullName>
    </alternativeName>
</protein>
<name>A0A4U5P8W9_STECR</name>
<evidence type="ECO:0000313" key="5">
    <source>
        <dbReference type="Proteomes" id="UP000298663"/>
    </source>
</evidence>
<evidence type="ECO:0000256" key="2">
    <source>
        <dbReference type="ARBA" id="ARBA00031894"/>
    </source>
</evidence>
<reference evidence="4 5" key="2">
    <citation type="journal article" date="2019" name="G3 (Bethesda)">
        <title>Hybrid Assembly of the Genome of the Entomopathogenic Nematode Steinernema carpocapsae Identifies the X-Chromosome.</title>
        <authorList>
            <person name="Serra L."/>
            <person name="Macchietto M."/>
            <person name="Macias-Munoz A."/>
            <person name="McGill C.J."/>
            <person name="Rodriguez I.M."/>
            <person name="Rodriguez B."/>
            <person name="Murad R."/>
            <person name="Mortazavi A."/>
        </authorList>
    </citation>
    <scope>NUCLEOTIDE SEQUENCE [LARGE SCALE GENOMIC DNA]</scope>
    <source>
        <strain evidence="4 5">ALL</strain>
    </source>
</reference>